<evidence type="ECO:0000313" key="2">
    <source>
        <dbReference type="EMBL" id="KAL0577782.1"/>
    </source>
</evidence>
<name>A0ABR3FQU5_9AGAR</name>
<keyword evidence="3" id="KW-1185">Reference proteome</keyword>
<dbReference type="Gene3D" id="1.20.1280.140">
    <property type="match status" value="1"/>
</dbReference>
<dbReference type="PANTHER" id="PTHR38123">
    <property type="entry name" value="CELL WALL SERINE-THREONINE-RICH GALACTOMANNOPROTEIN MP1 (AFU_ORTHOLOGUE AFUA_4G03240)"/>
    <property type="match status" value="1"/>
</dbReference>
<protein>
    <recommendedName>
        <fullName evidence="4">Hydrophobic surface binding protein</fullName>
    </recommendedName>
</protein>
<proteinExistence type="predicted"/>
<keyword evidence="1" id="KW-0732">Signal</keyword>
<sequence length="177" mass="18496">MKIFPTLTFALFAFAIPLKRTVDQVKADITEISNQVKALGSAISSFPDSGGTLQQALEIHSSAQNLVSTINTATSDVNGTPTFSEDDSKDILNLFQGLAPDVSSTLQALVSKKPAFDALPLGQASALVKQDLGQLADATKSLESALIDKAPDDLKGQAQQVAEGINSDITSAQSAYA</sequence>
<dbReference type="Pfam" id="PF12296">
    <property type="entry name" value="HsbA"/>
    <property type="match status" value="1"/>
</dbReference>
<organism evidence="2 3">
    <name type="scientific">Marasmius crinis-equi</name>
    <dbReference type="NCBI Taxonomy" id="585013"/>
    <lineage>
        <taxon>Eukaryota</taxon>
        <taxon>Fungi</taxon>
        <taxon>Dikarya</taxon>
        <taxon>Basidiomycota</taxon>
        <taxon>Agaricomycotina</taxon>
        <taxon>Agaricomycetes</taxon>
        <taxon>Agaricomycetidae</taxon>
        <taxon>Agaricales</taxon>
        <taxon>Marasmiineae</taxon>
        <taxon>Marasmiaceae</taxon>
        <taxon>Marasmius</taxon>
    </lineage>
</organism>
<feature type="chain" id="PRO_5045248393" description="Hydrophobic surface binding protein" evidence="1">
    <location>
        <begin position="16"/>
        <end position="177"/>
    </location>
</feature>
<evidence type="ECO:0008006" key="4">
    <source>
        <dbReference type="Google" id="ProtNLM"/>
    </source>
</evidence>
<gene>
    <name evidence="2" type="ORF">V5O48_004210</name>
</gene>
<evidence type="ECO:0000313" key="3">
    <source>
        <dbReference type="Proteomes" id="UP001465976"/>
    </source>
</evidence>
<comment type="caution">
    <text evidence="2">The sequence shown here is derived from an EMBL/GenBank/DDBJ whole genome shotgun (WGS) entry which is preliminary data.</text>
</comment>
<evidence type="ECO:0000256" key="1">
    <source>
        <dbReference type="SAM" id="SignalP"/>
    </source>
</evidence>
<feature type="signal peptide" evidence="1">
    <location>
        <begin position="1"/>
        <end position="15"/>
    </location>
</feature>
<dbReference type="PANTHER" id="PTHR38123:SF1">
    <property type="entry name" value="HYDROPHOBIC SURFACE BINDING PROTEIN"/>
    <property type="match status" value="1"/>
</dbReference>
<accession>A0ABR3FQU5</accession>
<dbReference type="Proteomes" id="UP001465976">
    <property type="component" value="Unassembled WGS sequence"/>
</dbReference>
<dbReference type="EMBL" id="JBAHYK010000138">
    <property type="protein sequence ID" value="KAL0577782.1"/>
    <property type="molecule type" value="Genomic_DNA"/>
</dbReference>
<reference evidence="2 3" key="1">
    <citation type="submission" date="2024-02" db="EMBL/GenBank/DDBJ databases">
        <title>A draft genome for the cacao thread blight pathogen Marasmius crinis-equi.</title>
        <authorList>
            <person name="Cohen S.P."/>
            <person name="Baruah I.K."/>
            <person name="Amoako-Attah I."/>
            <person name="Bukari Y."/>
            <person name="Meinhardt L.W."/>
            <person name="Bailey B.A."/>
        </authorList>
    </citation>
    <scope>NUCLEOTIDE SEQUENCE [LARGE SCALE GENOMIC DNA]</scope>
    <source>
        <strain evidence="2 3">GH-76</strain>
    </source>
</reference>
<dbReference type="InterPro" id="IPR021054">
    <property type="entry name" value="Cell_wall_mannoprotein_1"/>
</dbReference>